<feature type="coiled-coil region" evidence="1">
    <location>
        <begin position="29"/>
        <end position="56"/>
    </location>
</feature>
<organism evidence="3 4">
    <name type="scientific">Aldrovandia affinis</name>
    <dbReference type="NCBI Taxonomy" id="143900"/>
    <lineage>
        <taxon>Eukaryota</taxon>
        <taxon>Metazoa</taxon>
        <taxon>Chordata</taxon>
        <taxon>Craniata</taxon>
        <taxon>Vertebrata</taxon>
        <taxon>Euteleostomi</taxon>
        <taxon>Actinopterygii</taxon>
        <taxon>Neopterygii</taxon>
        <taxon>Teleostei</taxon>
        <taxon>Notacanthiformes</taxon>
        <taxon>Halosauridae</taxon>
        <taxon>Aldrovandia</taxon>
    </lineage>
</organism>
<feature type="region of interest" description="Disordered" evidence="2">
    <location>
        <begin position="146"/>
        <end position="190"/>
    </location>
</feature>
<dbReference type="AlphaFoldDB" id="A0AAD7SIN8"/>
<feature type="compositionally biased region" description="Polar residues" evidence="2">
    <location>
        <begin position="171"/>
        <end position="183"/>
    </location>
</feature>
<sequence length="269" mass="29223">MTSIKRSSPRAIAEPQTSSLLPRWVATLVSGSGIELREVEEAIRELEERLGVRRLQKIGATETAVSAELQDPAVRQEMTPGRPDEASAVQPTHPAMASTSVPANTQLKLPRYSGAVQWEPYLAQLQLVARHCGWFTGRGSPIAAAKEERAGGPWPQTCGSTQGRATRRSAQRSGKSSHCTPSSRPLPRSECASTLSWPYPLMRPSRNPSSSVRNSLLCLKPVRPHSQRPPAQVRAHLPLFAMPLCRNLPHPLSRRQVLSVSCGDVAAAA</sequence>
<comment type="caution">
    <text evidence="3">The sequence shown here is derived from an EMBL/GenBank/DDBJ whole genome shotgun (WGS) entry which is preliminary data.</text>
</comment>
<reference evidence="3" key="1">
    <citation type="journal article" date="2023" name="Science">
        <title>Genome structures resolve the early diversification of teleost fishes.</title>
        <authorList>
            <person name="Parey E."/>
            <person name="Louis A."/>
            <person name="Montfort J."/>
            <person name="Bouchez O."/>
            <person name="Roques C."/>
            <person name="Iampietro C."/>
            <person name="Lluch J."/>
            <person name="Castinel A."/>
            <person name="Donnadieu C."/>
            <person name="Desvignes T."/>
            <person name="Floi Bucao C."/>
            <person name="Jouanno E."/>
            <person name="Wen M."/>
            <person name="Mejri S."/>
            <person name="Dirks R."/>
            <person name="Jansen H."/>
            <person name="Henkel C."/>
            <person name="Chen W.J."/>
            <person name="Zahm M."/>
            <person name="Cabau C."/>
            <person name="Klopp C."/>
            <person name="Thompson A.W."/>
            <person name="Robinson-Rechavi M."/>
            <person name="Braasch I."/>
            <person name="Lecointre G."/>
            <person name="Bobe J."/>
            <person name="Postlethwait J.H."/>
            <person name="Berthelot C."/>
            <person name="Roest Crollius H."/>
            <person name="Guiguen Y."/>
        </authorList>
    </citation>
    <scope>NUCLEOTIDE SEQUENCE</scope>
    <source>
        <strain evidence="3">NC1722</strain>
    </source>
</reference>
<evidence type="ECO:0000256" key="1">
    <source>
        <dbReference type="SAM" id="Coils"/>
    </source>
</evidence>
<accession>A0AAD7SIN8</accession>
<evidence type="ECO:0000256" key="2">
    <source>
        <dbReference type="SAM" id="MobiDB-lite"/>
    </source>
</evidence>
<evidence type="ECO:0000313" key="4">
    <source>
        <dbReference type="Proteomes" id="UP001221898"/>
    </source>
</evidence>
<proteinExistence type="predicted"/>
<evidence type="ECO:0000313" key="3">
    <source>
        <dbReference type="EMBL" id="KAJ8403269.1"/>
    </source>
</evidence>
<keyword evidence="1" id="KW-0175">Coiled coil</keyword>
<dbReference type="EMBL" id="JAINUG010000059">
    <property type="protein sequence ID" value="KAJ8403269.1"/>
    <property type="molecule type" value="Genomic_DNA"/>
</dbReference>
<gene>
    <name evidence="3" type="ORF">AAFF_G00354860</name>
</gene>
<protein>
    <submittedName>
        <fullName evidence="3">Uncharacterized protein</fullName>
    </submittedName>
</protein>
<keyword evidence="4" id="KW-1185">Reference proteome</keyword>
<name>A0AAD7SIN8_9TELE</name>
<dbReference type="Proteomes" id="UP001221898">
    <property type="component" value="Unassembled WGS sequence"/>
</dbReference>